<organism evidence="5 6">
    <name type="scientific">Paraburkholderia panacisoli</name>
    <dbReference type="NCBI Taxonomy" id="2603818"/>
    <lineage>
        <taxon>Bacteria</taxon>
        <taxon>Pseudomonadati</taxon>
        <taxon>Pseudomonadota</taxon>
        <taxon>Betaproteobacteria</taxon>
        <taxon>Burkholderiales</taxon>
        <taxon>Burkholderiaceae</taxon>
        <taxon>Paraburkholderia</taxon>
    </lineage>
</organism>
<dbReference type="Proteomes" id="UP000325273">
    <property type="component" value="Unassembled WGS sequence"/>
</dbReference>
<dbReference type="PIRSF" id="PIRSF000126">
    <property type="entry name" value="11-beta-HSD1"/>
    <property type="match status" value="1"/>
</dbReference>
<dbReference type="AlphaFoldDB" id="A0A5B0GXH1"/>
<protein>
    <submittedName>
        <fullName evidence="5">SDR family oxidoreductase</fullName>
    </submittedName>
</protein>
<keyword evidence="3" id="KW-0560">Oxidoreductase</keyword>
<dbReference type="InterPro" id="IPR036291">
    <property type="entry name" value="NAD(P)-bd_dom_sf"/>
</dbReference>
<sequence>MTHYVQRKEQNMFVYRGATALITGASKGLGKVFAEALAARGMNLVLVARSSDVLNALSSDLAARYGVQCVPLNADLGVPEAPIQIGEELKRRGIQIDLLVNNAGLGLTGSFLSHDLKKEQSSIQVNVQTLVGLAHLFGRSMAKRGKGGIINLASNASFQPLPHMATYAATKAFVLFFSEALQFEVAGTGVHVMAACPGPTATSFFDGVSTSVSPKDMDSAESVVQKTLKAFDQRKAVAYPGRTSVRVATWLSRFLPRALVVRLAAMASGKMGLHS</sequence>
<evidence type="ECO:0000256" key="2">
    <source>
        <dbReference type="ARBA" id="ARBA00006484"/>
    </source>
</evidence>
<dbReference type="PANTHER" id="PTHR43899:SF13">
    <property type="entry name" value="RH59310P"/>
    <property type="match status" value="1"/>
</dbReference>
<evidence type="ECO:0000313" key="5">
    <source>
        <dbReference type="EMBL" id="KAA1007646.1"/>
    </source>
</evidence>
<evidence type="ECO:0000256" key="4">
    <source>
        <dbReference type="RuleBase" id="RU000363"/>
    </source>
</evidence>
<accession>A0A5B0GXH1</accession>
<proteinExistence type="inferred from homology"/>
<dbReference type="SUPFAM" id="SSF51735">
    <property type="entry name" value="NAD(P)-binding Rossmann-fold domains"/>
    <property type="match status" value="1"/>
</dbReference>
<comment type="subcellular location">
    <subcellularLocation>
        <location evidence="1">Endoplasmic reticulum</location>
    </subcellularLocation>
</comment>
<evidence type="ECO:0000313" key="6">
    <source>
        <dbReference type="Proteomes" id="UP000325273"/>
    </source>
</evidence>
<dbReference type="PANTHER" id="PTHR43899">
    <property type="entry name" value="RH59310P"/>
    <property type="match status" value="1"/>
</dbReference>
<name>A0A5B0GXH1_9BURK</name>
<dbReference type="Pfam" id="PF00106">
    <property type="entry name" value="adh_short"/>
    <property type="match status" value="1"/>
</dbReference>
<dbReference type="InterPro" id="IPR020904">
    <property type="entry name" value="Sc_DH/Rdtase_CS"/>
</dbReference>
<gene>
    <name evidence="5" type="ORF">FVF58_23255</name>
</gene>
<dbReference type="GO" id="GO:0016491">
    <property type="term" value="F:oxidoreductase activity"/>
    <property type="evidence" value="ECO:0007669"/>
    <property type="project" value="UniProtKB-KW"/>
</dbReference>
<dbReference type="EMBL" id="VTUZ01000016">
    <property type="protein sequence ID" value="KAA1007646.1"/>
    <property type="molecule type" value="Genomic_DNA"/>
</dbReference>
<evidence type="ECO:0000256" key="1">
    <source>
        <dbReference type="ARBA" id="ARBA00004240"/>
    </source>
</evidence>
<dbReference type="InterPro" id="IPR051019">
    <property type="entry name" value="VLCFA-Steroid_DH"/>
</dbReference>
<dbReference type="PRINTS" id="PR00080">
    <property type="entry name" value="SDRFAMILY"/>
</dbReference>
<dbReference type="Gene3D" id="3.40.50.720">
    <property type="entry name" value="NAD(P)-binding Rossmann-like Domain"/>
    <property type="match status" value="1"/>
</dbReference>
<dbReference type="InterPro" id="IPR002347">
    <property type="entry name" value="SDR_fam"/>
</dbReference>
<keyword evidence="6" id="KW-1185">Reference proteome</keyword>
<dbReference type="PROSITE" id="PS00061">
    <property type="entry name" value="ADH_SHORT"/>
    <property type="match status" value="1"/>
</dbReference>
<comment type="caution">
    <text evidence="5">The sequence shown here is derived from an EMBL/GenBank/DDBJ whole genome shotgun (WGS) entry which is preliminary data.</text>
</comment>
<reference evidence="5 6" key="1">
    <citation type="submission" date="2019-08" db="EMBL/GenBank/DDBJ databases">
        <title>Paraburkholderia sp. DCY113.</title>
        <authorList>
            <person name="Kang J."/>
        </authorList>
    </citation>
    <scope>NUCLEOTIDE SEQUENCE [LARGE SCALE GENOMIC DNA]</scope>
    <source>
        <strain evidence="5 6">DCY113</strain>
    </source>
</reference>
<evidence type="ECO:0000256" key="3">
    <source>
        <dbReference type="ARBA" id="ARBA00023002"/>
    </source>
</evidence>
<dbReference type="PRINTS" id="PR00081">
    <property type="entry name" value="GDHRDH"/>
</dbReference>
<comment type="similarity">
    <text evidence="2 4">Belongs to the short-chain dehydrogenases/reductases (SDR) family.</text>
</comment>